<dbReference type="InterPro" id="IPR050793">
    <property type="entry name" value="CMP-NeuNAc_synthase"/>
</dbReference>
<dbReference type="EMBL" id="JBBKXY010000002">
    <property type="protein sequence ID" value="MFD3293593.1"/>
    <property type="molecule type" value="Genomic_DNA"/>
</dbReference>
<dbReference type="InterPro" id="IPR029044">
    <property type="entry name" value="Nucleotide-diphossugar_trans"/>
</dbReference>
<evidence type="ECO:0000313" key="1">
    <source>
        <dbReference type="EMBL" id="MFD3293593.1"/>
    </source>
</evidence>
<dbReference type="Proteomes" id="UP001598112">
    <property type="component" value="Unassembled WGS sequence"/>
</dbReference>
<sequence>MHSRNICIIPARGGSKRIPRKNIKNFLGKPIITYSIEQALKSGLFEEVMVSTDDSEIANIALKSGANVPFFRTEKNSNDFATTAEVLIEVIKNYSENGFEYDNICCCYPTAPFVNTDRLIEGFELLNKEQVDSVLPISSFDYTIWRSLKENENSYLSFNWDEFEDSRSQDLPQVFHDAGQWYWIKTKSLFTHNKIITPFTRGLLLSSLEVQDIDNIHDWKIAELKYEYLQSIK</sequence>
<keyword evidence="2" id="KW-1185">Reference proteome</keyword>
<gene>
    <name evidence="1" type="primary">pseF</name>
    <name evidence="1" type="ORF">SKC35_07830</name>
</gene>
<dbReference type="GO" id="GO:0016779">
    <property type="term" value="F:nucleotidyltransferase activity"/>
    <property type="evidence" value="ECO:0007669"/>
    <property type="project" value="UniProtKB-KW"/>
</dbReference>
<dbReference type="CDD" id="cd02513">
    <property type="entry name" value="CMP-NeuAc_Synthase"/>
    <property type="match status" value="1"/>
</dbReference>
<dbReference type="InterPro" id="IPR020039">
    <property type="entry name" value="PseF"/>
</dbReference>
<reference evidence="1 2" key="1">
    <citation type="submission" date="2024-03" db="EMBL/GenBank/DDBJ databases">
        <title>Aquirufa genome sequencing.</title>
        <authorList>
            <person name="Pitt A."/>
            <person name="Hahn M.W."/>
        </authorList>
    </citation>
    <scope>NUCLEOTIDE SEQUENCE [LARGE SCALE GENOMIC DNA]</scope>
    <source>
        <strain evidence="1 2">KTFRIE-69F</strain>
    </source>
</reference>
<name>A0ABW6DE80_9BACT</name>
<dbReference type="InterPro" id="IPR003329">
    <property type="entry name" value="Cytidylyl_trans"/>
</dbReference>
<dbReference type="Gene3D" id="3.90.550.10">
    <property type="entry name" value="Spore Coat Polysaccharide Biosynthesis Protein SpsA, Chain A"/>
    <property type="match status" value="1"/>
</dbReference>
<evidence type="ECO:0000313" key="2">
    <source>
        <dbReference type="Proteomes" id="UP001598112"/>
    </source>
</evidence>
<keyword evidence="1" id="KW-0808">Transferase</keyword>
<dbReference type="PANTHER" id="PTHR21485">
    <property type="entry name" value="HAD SUPERFAMILY MEMBERS CMAS AND KDSC"/>
    <property type="match status" value="1"/>
</dbReference>
<proteinExistence type="predicted"/>
<accession>A0ABW6DE80</accession>
<organism evidence="1 2">
    <name type="scientific">Aquirufa originis</name>
    <dbReference type="NCBI Taxonomy" id="3096514"/>
    <lineage>
        <taxon>Bacteria</taxon>
        <taxon>Pseudomonadati</taxon>
        <taxon>Bacteroidota</taxon>
        <taxon>Cytophagia</taxon>
        <taxon>Cytophagales</taxon>
        <taxon>Flectobacillaceae</taxon>
        <taxon>Aquirufa</taxon>
    </lineage>
</organism>
<dbReference type="PANTHER" id="PTHR21485:SF6">
    <property type="entry name" value="N-ACYLNEURAMINATE CYTIDYLYLTRANSFERASE-RELATED"/>
    <property type="match status" value="1"/>
</dbReference>
<dbReference type="SUPFAM" id="SSF53448">
    <property type="entry name" value="Nucleotide-diphospho-sugar transferases"/>
    <property type="match status" value="1"/>
</dbReference>
<comment type="caution">
    <text evidence="1">The sequence shown here is derived from an EMBL/GenBank/DDBJ whole genome shotgun (WGS) entry which is preliminary data.</text>
</comment>
<keyword evidence="1" id="KW-0548">Nucleotidyltransferase</keyword>
<dbReference type="NCBIfam" id="TIGR03584">
    <property type="entry name" value="PseF"/>
    <property type="match status" value="1"/>
</dbReference>
<dbReference type="RefSeq" id="WP_377978854.1">
    <property type="nucleotide sequence ID" value="NZ_JBBKXY010000002.1"/>
</dbReference>
<protein>
    <submittedName>
        <fullName evidence="1">Pseudaminic acid cytidylyltransferase</fullName>
        <ecNumber evidence="1">2.7.7.81</ecNumber>
    </submittedName>
</protein>
<dbReference type="EC" id="2.7.7.81" evidence="1"/>
<dbReference type="Pfam" id="PF02348">
    <property type="entry name" value="CTP_transf_3"/>
    <property type="match status" value="1"/>
</dbReference>